<accession>A0ACB8WJY3</accession>
<evidence type="ECO:0000313" key="1">
    <source>
        <dbReference type="EMBL" id="KAI3367783.1"/>
    </source>
</evidence>
<gene>
    <name evidence="1" type="ORF">L3Q82_026218</name>
</gene>
<sequence>MYTDERGDIMAKNKDARPPTFAVSVVGLSGTEKEKGNCGVGKSCLCNRYVRPDADGYYSEHTSVLSTIDFGGRVVNNDHFLYWGDVCHRGDDGLDCKIQVIEQTEFIDDQTFLPHRSTNLQPYTKRAAATKLQSAEKKLMYICTDQLGLEQDFDQKQMPDGKLNIDGFVLCIDVSKGCNRKFDDQMKFVNSLYSQIVKSKKPIVVAATKCDECVDQHLRDLQAFVASKKNLLLIETSARSNVNVELCFNALIQQLDKTRGKPKTVPYLEAYKIQRQLVASVTDRFEKLMVHTVRDYHTTWKTVINNMKGQTDYDEFITLEGSRKARNMFTKHIAQLKQEHIRRRREEYLTTLPKTLNNLLNNLDEVEHLSWPEAQSVIRNRPDFQYWFVILEQTPWDETDHIDNSDRRIPFDLLDTPDGERIYHNHVQHLLSEKRRVEMKERFKKTLERVHFISAGQPWEEVMCFVMEDEAYKYITESDRRDVYCRHQQEIVERAKEDFQEMLFEHAELFYDLDLNATPSCDKMSEIHSVLNEEPRYRALQKLAPDRESLLLKHIGFVYHPTKETCLSGQNCVDLKVEQVLANRLVQLDHGRSNLYYSSANIDKINLCLLGREGLSQELANEIRAQSTDDEYTLDGKIYELELLPVDVNSTLLFSHTWVNTFKPHGCFCVFNSIESLNCIGDCIGRIRAEIAQSRRDRFAQPLPFILILANQRDSVCKNIPILRHQGQQLANKLQCTFVDIPSGAFPRKFTEFQIKQGLRAVLEGLKHNFDVLAPLPSIKDMSETDLRIVMCAMCWDPFSVDLILSPFLDSHCCSAGQPGQSNTLILDKIIGDTRRRIQVTVLSYHSAIGVRKDELVHGYILVYSAKRKASMATLRAFLAEVQDVIPVQMVAITDSQADFFENDAIKELMTEGEHIATEIAAKFTALYSLSQYHRQTEVFTPFFNEVLEKKPSIESSFLFDSSSRECTTGASEDVFPTSPHSHSPAYNTYYPESDDDNEAPPPYSPIGDDVQLLPTPSERAKYRIDLEGNEYPVHSTPVGDHERNHKVPPPVRPKPVLPKPNVKKLDPNLLKTIEAGMRSNRRMPRGPMTHSDDVEASDNYADPVDTLLRSRGFHNDDIYAVPDDTHSRLVKIRNSFGGLHGLHGGEEENGFDRKSQAGRRPSKYKHRSKILFSKTKAYHRRFHSDSDGEESGPATQKKKKGRAHRGSEEDPLLSPADPWKGGIDNPAITSDPEQEDKKMKKKKTPKTPKEPKKPKSSKLSKPLYPPTRRTWESNYFGVPLQNLVSPDRPIPLFIEKCVDYIERTGSQACMVGAQAGKHLVAGSHVGLKCRRHGPAFQGPRRPNPWTKTPAIGTWDVTSLGGKEPELVREVERYRLEKVGLTSTHSLGSGTQLLERGWTLHYSGVAQGEAVSNELACLTTEGLYRVSGNKTDQDNIQKQFDQGMCQNILEEKPPRAEESQSSVNTEEEFEALNWRTVGTRCPAESLEQQDETDVVLELKLPRGCRKKTRVTGSASPSFISSVVLYLKNNRVNLLQMMKIKLSLSVDHSIDFVVMDVAVNAAAGALKAFFADLPDPLIPYSLHPELVEAAKIMDYIERLQALREIVKKFPSVNYQVFKYIITHLNRVSQHSKTTLMTADNLSICFWPTLMRPDFENKDTLSTTKLNQAVIESFIVQSDYFFHGGEVAESSSSEGTPPPHCHNMVEALLPLQLPPPLQPQQIQHTLHPDPLI</sequence>
<comment type="caution">
    <text evidence="1">The sequence shown here is derived from an EMBL/GenBank/DDBJ whole genome shotgun (WGS) entry which is preliminary data.</text>
</comment>
<protein>
    <submittedName>
        <fullName evidence="1">Uncharacterized protein</fullName>
    </submittedName>
</protein>
<reference evidence="1" key="1">
    <citation type="submission" date="2022-04" db="EMBL/GenBank/DDBJ databases">
        <title>Jade perch genome.</title>
        <authorList>
            <person name="Chao B."/>
        </authorList>
    </citation>
    <scope>NUCLEOTIDE SEQUENCE</scope>
    <source>
        <strain evidence="1">CB-2022</strain>
    </source>
</reference>
<dbReference type="Proteomes" id="UP000831701">
    <property type="component" value="Chromosome 9"/>
</dbReference>
<name>A0ACB8WJY3_9TELE</name>
<evidence type="ECO:0000313" key="2">
    <source>
        <dbReference type="Proteomes" id="UP000831701"/>
    </source>
</evidence>
<proteinExistence type="predicted"/>
<organism evidence="1 2">
    <name type="scientific">Scortum barcoo</name>
    <name type="common">barcoo grunter</name>
    <dbReference type="NCBI Taxonomy" id="214431"/>
    <lineage>
        <taxon>Eukaryota</taxon>
        <taxon>Metazoa</taxon>
        <taxon>Chordata</taxon>
        <taxon>Craniata</taxon>
        <taxon>Vertebrata</taxon>
        <taxon>Euteleostomi</taxon>
        <taxon>Actinopterygii</taxon>
        <taxon>Neopterygii</taxon>
        <taxon>Teleostei</taxon>
        <taxon>Neoteleostei</taxon>
        <taxon>Acanthomorphata</taxon>
        <taxon>Eupercaria</taxon>
        <taxon>Centrarchiformes</taxon>
        <taxon>Terapontoidei</taxon>
        <taxon>Terapontidae</taxon>
        <taxon>Scortum</taxon>
    </lineage>
</organism>
<keyword evidence="2" id="KW-1185">Reference proteome</keyword>
<dbReference type="EMBL" id="CM041539">
    <property type="protein sequence ID" value="KAI3367783.1"/>
    <property type="molecule type" value="Genomic_DNA"/>
</dbReference>